<dbReference type="InterPro" id="IPR011992">
    <property type="entry name" value="EF-hand-dom_pair"/>
</dbReference>
<evidence type="ECO:0000313" key="3">
    <source>
        <dbReference type="EMBL" id="KAL1495722.1"/>
    </source>
</evidence>
<keyword evidence="4" id="KW-1185">Reference proteome</keyword>
<evidence type="ECO:0000313" key="4">
    <source>
        <dbReference type="Proteomes" id="UP001515480"/>
    </source>
</evidence>
<dbReference type="Proteomes" id="UP001515480">
    <property type="component" value="Unassembled WGS sequence"/>
</dbReference>
<feature type="region of interest" description="Disordered" evidence="1">
    <location>
        <begin position="535"/>
        <end position="554"/>
    </location>
</feature>
<proteinExistence type="predicted"/>
<dbReference type="Gene3D" id="1.10.238.10">
    <property type="entry name" value="EF-hand"/>
    <property type="match status" value="4"/>
</dbReference>
<comment type="caution">
    <text evidence="3">The sequence shown here is derived from an EMBL/GenBank/DDBJ whole genome shotgun (WGS) entry which is preliminary data.</text>
</comment>
<reference evidence="3 4" key="1">
    <citation type="journal article" date="2024" name="Science">
        <title>Giant polyketide synthase enzymes in the biosynthesis of giant marine polyether toxins.</title>
        <authorList>
            <person name="Fallon T.R."/>
            <person name="Shende V.V."/>
            <person name="Wierzbicki I.H."/>
            <person name="Pendleton A.L."/>
            <person name="Watervoot N.F."/>
            <person name="Auber R.P."/>
            <person name="Gonzalez D.J."/>
            <person name="Wisecaver J.H."/>
            <person name="Moore B.S."/>
        </authorList>
    </citation>
    <scope>NUCLEOTIDE SEQUENCE [LARGE SCALE GENOMIC DNA]</scope>
    <source>
        <strain evidence="3 4">12B1</strain>
    </source>
</reference>
<dbReference type="PANTHER" id="PTHR20875:SF0">
    <property type="entry name" value="GH12158P"/>
    <property type="match status" value="1"/>
</dbReference>
<name>A0AB34IBS7_PRYPA</name>
<accession>A0AB34IBS7</accession>
<dbReference type="InterPro" id="IPR052603">
    <property type="entry name" value="EFCB6"/>
</dbReference>
<feature type="domain" description="EF-hand" evidence="2">
    <location>
        <begin position="300"/>
        <end position="335"/>
    </location>
</feature>
<dbReference type="AlphaFoldDB" id="A0AB34IBS7"/>
<gene>
    <name evidence="3" type="ORF">AB1Y20_016585</name>
</gene>
<dbReference type="PROSITE" id="PS50222">
    <property type="entry name" value="EF_HAND_2"/>
    <property type="match status" value="1"/>
</dbReference>
<dbReference type="GO" id="GO:0005509">
    <property type="term" value="F:calcium ion binding"/>
    <property type="evidence" value="ECO:0007669"/>
    <property type="project" value="InterPro"/>
</dbReference>
<sequence>MLFPGRPEMLGTVASLKAPDASQILDCVRRDVFRGRVRLGEFFADFDPLRCGFVSEPKFRTAMEGAGLRLSEPELSTLALRYAEDPRAEQRRVRYKEFVADVDVIFTETGMETNPMAVTRDFTTQLAYQSPKLSDQEELACQALIEKLSHQVRVRQLLVKQVYSDYEKNVNSPIQVDQVTQAQFRNGLSQLGIQVTGEEAVLLIKKFAGRTEGFVNYVAFACAIDETERTFSSREPRSYITQPLTGGFRHPRLEPDGLSDSQPGRPPTAYDEPKYPPRSSAGEESTLDKVMRRLRDKAHHGRLRLSEFFRDFDKHHDGTVTEMQFIKALSVAYDKRGLALSEKELALLADKYAKQMVHGARHIQWRLFVQDVESPALTTSMEKNPLLTTRPRTPTQQVITLEPDAERRVQQLLADLRRRVEVRRVLVKPLFADYGDWSHSTKVVDHITRQQMVQSFSKFGVELTPDQQTLLFRRYDTLGVGTVNYVALVRDIDSFESFSSREVKHHAFPQDPDYGSTHTMSGGFWKERVVAGPVLNLQPGRPPTSNDQPRRNASPDLALPELLARLQRAAVQHRLRVGDHFKDFDRHRDGTVTVPQFHSAVAMTWAKHSPLSQAEMETLVRRYCVEKGSTVHVDWKAFVSDVNRIFTIDALERTPTAQAPPHPPNLPHGVKDLTPAEEADVARVLARLRAHCSTRRILVKPFFQDAEYHRRSMRVVDHVTRSQFEQCVSRLGLELNAYEYNLVERKFDDHNDGMVNYVQFACAIDKEELSSNRADSSRAGVLDLFKTNVNFKTEKVVEEQPGRPPTACNFPSILSNRPSDKLDRLLERLQLKALQYTISVRDFLADYDKHQIGAISRAQFRRGLSFAFGESYVHESITEEEVELLEETFKKEMIDGAQYVDWRAFSRKVDEARLTSNMEVQPRTHPSLRLIERKLPTLSDEEEARLKVLLDNMATRFRTRSVYVKAPFHDFAKSSNSPMMVDHITRSQLVQGLSRLGVELKEADMALLFKKYDDLGERSVNYVAFCRDVDATETFSDRTNVTMKDSLFGGFRHPKVHEDLLRTLC</sequence>
<dbReference type="PANTHER" id="PTHR20875">
    <property type="entry name" value="EF-HAND CALCIUM-BINDING DOMAIN-CONTAINING PROTEIN 6-RELATED"/>
    <property type="match status" value="1"/>
</dbReference>
<dbReference type="EMBL" id="JBGBPQ010000031">
    <property type="protein sequence ID" value="KAL1495722.1"/>
    <property type="molecule type" value="Genomic_DNA"/>
</dbReference>
<organism evidence="3 4">
    <name type="scientific">Prymnesium parvum</name>
    <name type="common">Toxic golden alga</name>
    <dbReference type="NCBI Taxonomy" id="97485"/>
    <lineage>
        <taxon>Eukaryota</taxon>
        <taxon>Haptista</taxon>
        <taxon>Haptophyta</taxon>
        <taxon>Prymnesiophyceae</taxon>
        <taxon>Prymnesiales</taxon>
        <taxon>Prymnesiaceae</taxon>
        <taxon>Prymnesium</taxon>
    </lineage>
</organism>
<evidence type="ECO:0000256" key="1">
    <source>
        <dbReference type="SAM" id="MobiDB-lite"/>
    </source>
</evidence>
<dbReference type="InterPro" id="IPR002048">
    <property type="entry name" value="EF_hand_dom"/>
</dbReference>
<dbReference type="SUPFAM" id="SSF47473">
    <property type="entry name" value="EF-hand"/>
    <property type="match status" value="4"/>
</dbReference>
<evidence type="ECO:0000259" key="2">
    <source>
        <dbReference type="PROSITE" id="PS50222"/>
    </source>
</evidence>
<feature type="region of interest" description="Disordered" evidence="1">
    <location>
        <begin position="232"/>
        <end position="287"/>
    </location>
</feature>
<protein>
    <recommendedName>
        <fullName evidence="2">EF-hand domain-containing protein</fullName>
    </recommendedName>
</protein>